<keyword evidence="2" id="KW-1185">Reference proteome</keyword>
<dbReference type="AlphaFoldDB" id="A0AAV4TD20"/>
<name>A0AAV4TD20_CAEEX</name>
<organism evidence="1 2">
    <name type="scientific">Caerostris extrusa</name>
    <name type="common">Bark spider</name>
    <name type="synonym">Caerostris bankana</name>
    <dbReference type="NCBI Taxonomy" id="172846"/>
    <lineage>
        <taxon>Eukaryota</taxon>
        <taxon>Metazoa</taxon>
        <taxon>Ecdysozoa</taxon>
        <taxon>Arthropoda</taxon>
        <taxon>Chelicerata</taxon>
        <taxon>Arachnida</taxon>
        <taxon>Araneae</taxon>
        <taxon>Araneomorphae</taxon>
        <taxon>Entelegynae</taxon>
        <taxon>Araneoidea</taxon>
        <taxon>Araneidae</taxon>
        <taxon>Caerostris</taxon>
    </lineage>
</organism>
<proteinExistence type="predicted"/>
<evidence type="ECO:0000313" key="1">
    <source>
        <dbReference type="EMBL" id="GIY43282.1"/>
    </source>
</evidence>
<sequence length="247" mass="28513">MRRGRVSISQLRFGFKLEGQNVGPSSVVNLTPLYDYHTCNDLSRLKASRHIAAAQILVNLGTLSLDLCLQDHVLLDPQYMCSPSLNWVEFGLQKRWTYHISPDSPNIGVIEKIWDLLERSDTERKKKDINRFGENIGQTLKNIIETCLERIIKRLEIGPFCKITEKTKLDMKVILFHINRMPKKFIVVIRGPWLCNPILTNKGKIPHFYVRGCYDFYKASGYQHLKGPVSLAHSFHVFPSFGNERNE</sequence>
<dbReference type="Proteomes" id="UP001054945">
    <property type="component" value="Unassembled WGS sequence"/>
</dbReference>
<evidence type="ECO:0000313" key="2">
    <source>
        <dbReference type="Proteomes" id="UP001054945"/>
    </source>
</evidence>
<reference evidence="1 2" key="1">
    <citation type="submission" date="2021-06" db="EMBL/GenBank/DDBJ databases">
        <title>Caerostris extrusa draft genome.</title>
        <authorList>
            <person name="Kono N."/>
            <person name="Arakawa K."/>
        </authorList>
    </citation>
    <scope>NUCLEOTIDE SEQUENCE [LARGE SCALE GENOMIC DNA]</scope>
</reference>
<dbReference type="EMBL" id="BPLR01010952">
    <property type="protein sequence ID" value="GIY43282.1"/>
    <property type="molecule type" value="Genomic_DNA"/>
</dbReference>
<gene>
    <name evidence="1" type="ORF">CEXT_218561</name>
</gene>
<comment type="caution">
    <text evidence="1">The sequence shown here is derived from an EMBL/GenBank/DDBJ whole genome shotgun (WGS) entry which is preliminary data.</text>
</comment>
<accession>A0AAV4TD20</accession>
<protein>
    <submittedName>
        <fullName evidence="1">Uncharacterized protein</fullName>
    </submittedName>
</protein>